<sequence length="141" mass="16077">MTLSLDQQDTLFARIGEERLRRTLWAFYARVVQDDLLGPVFLGKIGPFPRGGWPVHMLRLEGFWRAVLGAESAYKGQPGPAHMGLGADERHFERWLQLWAETLNEHLEPPEAETLVMLASRMRVNLQRFALLGQTAPQETP</sequence>
<dbReference type="CDD" id="cd08916">
    <property type="entry name" value="TrHb3_P"/>
    <property type="match status" value="1"/>
</dbReference>
<dbReference type="RefSeq" id="WP_380076225.1">
    <property type="nucleotide sequence ID" value="NZ_JBHRZF010000044.1"/>
</dbReference>
<dbReference type="Proteomes" id="UP001595748">
    <property type="component" value="Unassembled WGS sequence"/>
</dbReference>
<proteinExistence type="predicted"/>
<dbReference type="Gene3D" id="1.10.490.10">
    <property type="entry name" value="Globins"/>
    <property type="match status" value="1"/>
</dbReference>
<comment type="caution">
    <text evidence="1">The sequence shown here is derived from an EMBL/GenBank/DDBJ whole genome shotgun (WGS) entry which is preliminary data.</text>
</comment>
<reference evidence="2" key="1">
    <citation type="journal article" date="2019" name="Int. J. Syst. Evol. Microbiol.">
        <title>The Global Catalogue of Microorganisms (GCM) 10K type strain sequencing project: providing services to taxonomists for standard genome sequencing and annotation.</title>
        <authorList>
            <consortium name="The Broad Institute Genomics Platform"/>
            <consortium name="The Broad Institute Genome Sequencing Center for Infectious Disease"/>
            <person name="Wu L."/>
            <person name="Ma J."/>
        </authorList>
    </citation>
    <scope>NUCLEOTIDE SEQUENCE [LARGE SCALE GENOMIC DNA]</scope>
    <source>
        <strain evidence="2">CCTCC AB 2013263</strain>
    </source>
</reference>
<organism evidence="1 2">
    <name type="scientific">Deinococcus antarcticus</name>
    <dbReference type="NCBI Taxonomy" id="1298767"/>
    <lineage>
        <taxon>Bacteria</taxon>
        <taxon>Thermotogati</taxon>
        <taxon>Deinococcota</taxon>
        <taxon>Deinococci</taxon>
        <taxon>Deinococcales</taxon>
        <taxon>Deinococcaceae</taxon>
        <taxon>Deinococcus</taxon>
    </lineage>
</organism>
<evidence type="ECO:0000313" key="2">
    <source>
        <dbReference type="Proteomes" id="UP001595748"/>
    </source>
</evidence>
<keyword evidence="2" id="KW-1185">Reference proteome</keyword>
<dbReference type="EMBL" id="JBHRZF010000044">
    <property type="protein sequence ID" value="MFC3860075.1"/>
    <property type="molecule type" value="Genomic_DNA"/>
</dbReference>
<evidence type="ECO:0000313" key="1">
    <source>
        <dbReference type="EMBL" id="MFC3860075.1"/>
    </source>
</evidence>
<gene>
    <name evidence="1" type="ORF">ACFOPQ_04770</name>
</gene>
<name>A0ABV8A4A1_9DEIO</name>
<accession>A0ABV8A4A1</accession>
<dbReference type="InterPro" id="IPR012292">
    <property type="entry name" value="Globin/Proto"/>
</dbReference>
<dbReference type="InterPro" id="IPR009050">
    <property type="entry name" value="Globin-like_sf"/>
</dbReference>
<dbReference type="SUPFAM" id="SSF46458">
    <property type="entry name" value="Globin-like"/>
    <property type="match status" value="1"/>
</dbReference>
<protein>
    <submittedName>
        <fullName evidence="1">Group III truncated hemoglobin</fullName>
    </submittedName>
</protein>